<evidence type="ECO:0000256" key="3">
    <source>
        <dbReference type="ARBA" id="ARBA00004782"/>
    </source>
</evidence>
<dbReference type="UniPathway" id="UPA00139">
    <property type="reaction ID" value="UER00341"/>
</dbReference>
<comment type="similarity">
    <text evidence="4">Belongs to the FAH family.</text>
</comment>
<accession>A0A4V1LFU4</accession>
<keyword evidence="7 17" id="KW-0378">Hydrolase</keyword>
<feature type="binding site" evidence="14">
    <location>
        <position position="127"/>
    </location>
    <ligand>
        <name>Ca(2+)</name>
        <dbReference type="ChEBI" id="CHEBI:29108"/>
    </ligand>
</feature>
<evidence type="ECO:0000256" key="6">
    <source>
        <dbReference type="ARBA" id="ARBA00022723"/>
    </source>
</evidence>
<dbReference type="SUPFAM" id="SSF56529">
    <property type="entry name" value="FAH"/>
    <property type="match status" value="1"/>
</dbReference>
<dbReference type="SUPFAM" id="SSF63433">
    <property type="entry name" value="Fumarylacetoacetate hydrolase, FAH, N-terminal domain"/>
    <property type="match status" value="1"/>
</dbReference>
<dbReference type="GO" id="GO:0004334">
    <property type="term" value="F:fumarylacetoacetase activity"/>
    <property type="evidence" value="ECO:0007669"/>
    <property type="project" value="UniProtKB-EC"/>
</dbReference>
<feature type="binding site" evidence="14">
    <location>
        <position position="234"/>
    </location>
    <ligand>
        <name>Ca(2+)</name>
        <dbReference type="ChEBI" id="CHEBI:29108"/>
    </ligand>
</feature>
<evidence type="ECO:0000313" key="18">
    <source>
        <dbReference type="Proteomes" id="UP000290649"/>
    </source>
</evidence>
<keyword evidence="10" id="KW-0828">Tyrosine catabolism</keyword>
<keyword evidence="18" id="KW-1185">Reference proteome</keyword>
<dbReference type="FunFam" id="2.30.30.230:FF:000001">
    <property type="entry name" value="Fumarylacetoacetase"/>
    <property type="match status" value="1"/>
</dbReference>
<feature type="binding site" evidence="13">
    <location>
        <position position="143"/>
    </location>
    <ligand>
        <name>substrate</name>
    </ligand>
</feature>
<dbReference type="EMBL" id="QOUX01000047">
    <property type="protein sequence ID" value="RXI96499.1"/>
    <property type="molecule type" value="Genomic_DNA"/>
</dbReference>
<comment type="pathway">
    <text evidence="3">Amino-acid degradation; L-phenylalanine degradation; acetoacetate and fumarate from L-phenylalanine: step 6/6.</text>
</comment>
<dbReference type="GO" id="GO:0006572">
    <property type="term" value="P:L-tyrosine catabolic process"/>
    <property type="evidence" value="ECO:0007669"/>
    <property type="project" value="UniProtKB-KW"/>
</dbReference>
<comment type="caution">
    <text evidence="17">The sequence shown here is derived from an EMBL/GenBank/DDBJ whole genome shotgun (WGS) entry which is preliminary data.</text>
</comment>
<dbReference type="PANTHER" id="PTHR43069">
    <property type="entry name" value="FUMARYLACETOACETASE"/>
    <property type="match status" value="1"/>
</dbReference>
<dbReference type="GO" id="GO:0046872">
    <property type="term" value="F:metal ion binding"/>
    <property type="evidence" value="ECO:0007669"/>
    <property type="project" value="UniProtKB-KW"/>
</dbReference>
<feature type="domain" description="Fumarylacetoacetase N-terminal" evidence="16">
    <location>
        <begin position="16"/>
        <end position="119"/>
    </location>
</feature>
<feature type="domain" description="Fumarylacetoacetase-like C-terminal" evidence="15">
    <location>
        <begin position="125"/>
        <end position="413"/>
    </location>
</feature>
<sequence length="419" mass="46565">MKSFIQVDPESHFPIQNLPYGVFRPLTGEDPRIGVAIGEYILDLAVIERAGLLRGVGIKEDIFNQPSLNEFMALGRTAWKNVRTQVQTLLSEDEPTLRDNPVLREEAIIHQKDVEMLLPAKIGDYTDFYASKEHATNVGTMFRGKENALMPNWTHLPIGYHGRASSVVVSGTDVRRPSGQMKPPTADAPIFGPSKQLDLELEMGWFIGPGNEHGKPIAVASAEDQIFGLVLVNDWSARDIQAWEYQPLGPFLSKSFATSVSPWIVPLEALEPFRVAGPTQDPTPMPYLQKDGPSSFDINLEVYLKGEKMDEAQKIIGTNFSYLYWSMAQQISHHTVTGCNLRSGDLLASGTISGPEKEQRGCLLELSWRGTEPIEMNNGEERVWLEDGDTLTITGWCQGDGYRIGFGEVTGRVLPAYEE</sequence>
<name>A0A4V1LFU4_9BACI</name>
<dbReference type="OrthoDB" id="9805307at2"/>
<feature type="binding site" evidence="13">
    <location>
        <position position="241"/>
    </location>
    <ligand>
        <name>substrate</name>
    </ligand>
</feature>
<feature type="binding site" evidence="14">
    <location>
        <position position="200"/>
    </location>
    <ligand>
        <name>Ca(2+)</name>
        <dbReference type="ChEBI" id="CHEBI:29108"/>
    </ligand>
</feature>
<evidence type="ECO:0000256" key="1">
    <source>
        <dbReference type="ARBA" id="ARBA00001913"/>
    </source>
</evidence>
<dbReference type="Proteomes" id="UP000290649">
    <property type="component" value="Unassembled WGS sequence"/>
</dbReference>
<dbReference type="GO" id="GO:0006559">
    <property type="term" value="P:L-phenylalanine catabolic process"/>
    <property type="evidence" value="ECO:0007669"/>
    <property type="project" value="UniProtKB-UniPathway"/>
</dbReference>
<evidence type="ECO:0000256" key="7">
    <source>
        <dbReference type="ARBA" id="ARBA00022801"/>
    </source>
</evidence>
<protein>
    <recommendedName>
        <fullName evidence="5">fumarylacetoacetase</fullName>
        <ecNumber evidence="5">3.7.1.2</ecNumber>
    </recommendedName>
</protein>
<dbReference type="NCBIfam" id="TIGR01266">
    <property type="entry name" value="fum_ac_acetase"/>
    <property type="match status" value="1"/>
</dbReference>
<evidence type="ECO:0000256" key="2">
    <source>
        <dbReference type="ARBA" id="ARBA00001946"/>
    </source>
</evidence>
<dbReference type="GO" id="GO:1902000">
    <property type="term" value="P:homogentisate catabolic process"/>
    <property type="evidence" value="ECO:0007669"/>
    <property type="project" value="TreeGrafter"/>
</dbReference>
<dbReference type="Pfam" id="PF09298">
    <property type="entry name" value="FAA_hydrolase_N"/>
    <property type="match status" value="1"/>
</dbReference>
<feature type="binding site" evidence="13">
    <location>
        <position position="129"/>
    </location>
    <ligand>
        <name>substrate</name>
    </ligand>
</feature>
<evidence type="ECO:0000256" key="14">
    <source>
        <dbReference type="PIRSR" id="PIRSR605959-3"/>
    </source>
</evidence>
<feature type="binding site" evidence="14">
    <location>
        <position position="258"/>
    </location>
    <ligand>
        <name>Mg(2+)</name>
        <dbReference type="ChEBI" id="CHEBI:18420"/>
    </ligand>
</feature>
<keyword evidence="9 14" id="KW-0460">Magnesium</keyword>
<dbReference type="InterPro" id="IPR036462">
    <property type="entry name" value="Fumarylacetoacetase_N_sf"/>
</dbReference>
<dbReference type="EC" id="3.7.1.2" evidence="5"/>
<evidence type="ECO:0000259" key="15">
    <source>
        <dbReference type="Pfam" id="PF01557"/>
    </source>
</evidence>
<keyword evidence="8 14" id="KW-0106">Calcium</keyword>
<evidence type="ECO:0000259" key="16">
    <source>
        <dbReference type="Pfam" id="PF09298"/>
    </source>
</evidence>
<evidence type="ECO:0000256" key="13">
    <source>
        <dbReference type="PIRSR" id="PIRSR605959-2"/>
    </source>
</evidence>
<comment type="cofactor">
    <cofactor evidence="1 14">
        <name>Ca(2+)</name>
        <dbReference type="ChEBI" id="CHEBI:29108"/>
    </cofactor>
</comment>
<evidence type="ECO:0000256" key="11">
    <source>
        <dbReference type="ARBA" id="ARBA00023232"/>
    </source>
</evidence>
<evidence type="ECO:0000256" key="8">
    <source>
        <dbReference type="ARBA" id="ARBA00022837"/>
    </source>
</evidence>
<feature type="binding site" evidence="14">
    <location>
        <position position="234"/>
    </location>
    <ligand>
        <name>Mg(2+)</name>
        <dbReference type="ChEBI" id="CHEBI:18420"/>
    </ligand>
</feature>
<evidence type="ECO:0000313" key="17">
    <source>
        <dbReference type="EMBL" id="RXI96499.1"/>
    </source>
</evidence>
<feature type="binding site" evidence="13">
    <location>
        <position position="351"/>
    </location>
    <ligand>
        <name>substrate</name>
    </ligand>
</feature>
<dbReference type="RefSeq" id="WP_129080476.1">
    <property type="nucleotide sequence ID" value="NZ_QOUX01000047.1"/>
</dbReference>
<feature type="binding site" evidence="14">
    <location>
        <position position="254"/>
    </location>
    <ligand>
        <name>Mg(2+)</name>
        <dbReference type="ChEBI" id="CHEBI:18420"/>
    </ligand>
</feature>
<evidence type="ECO:0000256" key="4">
    <source>
        <dbReference type="ARBA" id="ARBA00010211"/>
    </source>
</evidence>
<feature type="binding site" evidence="14">
    <location>
        <position position="202"/>
    </location>
    <ligand>
        <name>Ca(2+)</name>
        <dbReference type="ChEBI" id="CHEBI:29108"/>
    </ligand>
</feature>
<dbReference type="AlphaFoldDB" id="A0A4V1LFU4"/>
<evidence type="ECO:0000256" key="5">
    <source>
        <dbReference type="ARBA" id="ARBA00012094"/>
    </source>
</evidence>
<comment type="cofactor">
    <cofactor evidence="2 14">
        <name>Mg(2+)</name>
        <dbReference type="ChEBI" id="CHEBI:18420"/>
    </cofactor>
</comment>
<reference evidence="17 18" key="1">
    <citation type="journal article" date="2019" name="Int. J. Syst. Evol. Microbiol.">
        <title>Anaerobacillus alkaliphilus sp. nov., a novel alkaliphilic and moderately halophilic bacterium.</title>
        <authorList>
            <person name="Borsodi A.K."/>
            <person name="Aszalos J.M."/>
            <person name="Bihari P."/>
            <person name="Nagy I."/>
            <person name="Schumann P."/>
            <person name="Sproer C."/>
            <person name="Kovacs A.L."/>
            <person name="Boka K."/>
            <person name="Dobosy P."/>
            <person name="Ovari M."/>
            <person name="Szili-Kovacs T."/>
            <person name="Toth E."/>
        </authorList>
    </citation>
    <scope>NUCLEOTIDE SEQUENCE [LARGE SCALE GENOMIC DNA]</scope>
    <source>
        <strain evidence="17 18">B16-10</strain>
    </source>
</reference>
<keyword evidence="11" id="KW-0585">Phenylalanine catabolism</keyword>
<feature type="binding site" evidence="13">
    <location>
        <position position="245"/>
    </location>
    <ligand>
        <name>substrate</name>
    </ligand>
</feature>
<dbReference type="PANTHER" id="PTHR43069:SF2">
    <property type="entry name" value="FUMARYLACETOACETASE"/>
    <property type="match status" value="1"/>
</dbReference>
<dbReference type="FunFam" id="3.90.850.10:FF:000004">
    <property type="entry name" value="Fumarylacetoacetase"/>
    <property type="match status" value="1"/>
</dbReference>
<gene>
    <name evidence="17" type="primary">fahA</name>
    <name evidence="17" type="ORF">DS745_22580</name>
</gene>
<evidence type="ECO:0000256" key="9">
    <source>
        <dbReference type="ARBA" id="ARBA00022842"/>
    </source>
</evidence>
<keyword evidence="6 14" id="KW-0479">Metal-binding</keyword>
<feature type="active site" description="Proton acceptor" evidence="12">
    <location>
        <position position="134"/>
    </location>
</feature>
<dbReference type="InterPro" id="IPR015377">
    <property type="entry name" value="Fumarylacetoacetase_N"/>
</dbReference>
<dbReference type="InterPro" id="IPR011234">
    <property type="entry name" value="Fumarylacetoacetase-like_C"/>
</dbReference>
<organism evidence="17 18">
    <name type="scientific">Anaerobacillus alkaliphilus</name>
    <dbReference type="NCBI Taxonomy" id="1548597"/>
    <lineage>
        <taxon>Bacteria</taxon>
        <taxon>Bacillati</taxon>
        <taxon>Bacillota</taxon>
        <taxon>Bacilli</taxon>
        <taxon>Bacillales</taxon>
        <taxon>Bacillaceae</taxon>
        <taxon>Anaerobacillus</taxon>
    </lineage>
</organism>
<proteinExistence type="inferred from homology"/>
<evidence type="ECO:0000256" key="10">
    <source>
        <dbReference type="ARBA" id="ARBA00022878"/>
    </source>
</evidence>
<dbReference type="InterPro" id="IPR036663">
    <property type="entry name" value="Fumarylacetoacetase_C_sf"/>
</dbReference>
<evidence type="ECO:0000256" key="12">
    <source>
        <dbReference type="PIRSR" id="PIRSR605959-1"/>
    </source>
</evidence>
<dbReference type="Gene3D" id="3.90.850.10">
    <property type="entry name" value="Fumarylacetoacetase-like, C-terminal domain"/>
    <property type="match status" value="1"/>
</dbReference>
<dbReference type="Gene3D" id="2.30.30.230">
    <property type="entry name" value="Fumarylacetoacetase, N-terminal domain"/>
    <property type="match status" value="1"/>
</dbReference>
<dbReference type="InterPro" id="IPR005959">
    <property type="entry name" value="Fumarylacetoacetase"/>
</dbReference>
<dbReference type="Pfam" id="PF01557">
    <property type="entry name" value="FAA_hydrolase"/>
    <property type="match status" value="1"/>
</dbReference>